<dbReference type="Proteomes" id="UP001251528">
    <property type="component" value="Unassembled WGS sequence"/>
</dbReference>
<proteinExistence type="inferred from homology"/>
<evidence type="ECO:0000259" key="8">
    <source>
        <dbReference type="Pfam" id="PF01494"/>
    </source>
</evidence>
<comment type="similarity">
    <text evidence="2">Belongs to the paxM FAD-dependent monooxygenase family.</text>
</comment>
<dbReference type="SUPFAM" id="SSF51905">
    <property type="entry name" value="FAD/NAD(P)-binding domain"/>
    <property type="match status" value="1"/>
</dbReference>
<dbReference type="InterPro" id="IPR036188">
    <property type="entry name" value="FAD/NAD-bd_sf"/>
</dbReference>
<reference evidence="9" key="1">
    <citation type="submission" date="2023-06" db="EMBL/GenBank/DDBJ databases">
        <title>Conoideocrella luteorostrata (Hypocreales: Clavicipitaceae), a potential biocontrol fungus for elongate hemlock scale in United States Christmas tree production areas.</title>
        <authorList>
            <person name="Barrett H."/>
            <person name="Lovett B."/>
            <person name="Macias A.M."/>
            <person name="Stajich J.E."/>
            <person name="Kasson M.T."/>
        </authorList>
    </citation>
    <scope>NUCLEOTIDE SEQUENCE</scope>
    <source>
        <strain evidence="9">ARSEF 14590</strain>
    </source>
</reference>
<dbReference type="InterPro" id="IPR002938">
    <property type="entry name" value="FAD-bd"/>
</dbReference>
<evidence type="ECO:0000256" key="3">
    <source>
        <dbReference type="ARBA" id="ARBA00022630"/>
    </source>
</evidence>
<evidence type="ECO:0000256" key="4">
    <source>
        <dbReference type="ARBA" id="ARBA00022827"/>
    </source>
</evidence>
<name>A0AAJ0CMJ7_9HYPO</name>
<comment type="caution">
    <text evidence="9">The sequence shown here is derived from an EMBL/GenBank/DDBJ whole genome shotgun (WGS) entry which is preliminary data.</text>
</comment>
<evidence type="ECO:0000256" key="1">
    <source>
        <dbReference type="ARBA" id="ARBA00001974"/>
    </source>
</evidence>
<dbReference type="PANTHER" id="PTHR47356">
    <property type="entry name" value="FAD-DEPENDENT MONOOXYGENASE ASQG-RELATED"/>
    <property type="match status" value="1"/>
</dbReference>
<organism evidence="9 10">
    <name type="scientific">Conoideocrella luteorostrata</name>
    <dbReference type="NCBI Taxonomy" id="1105319"/>
    <lineage>
        <taxon>Eukaryota</taxon>
        <taxon>Fungi</taxon>
        <taxon>Dikarya</taxon>
        <taxon>Ascomycota</taxon>
        <taxon>Pezizomycotina</taxon>
        <taxon>Sordariomycetes</taxon>
        <taxon>Hypocreomycetidae</taxon>
        <taxon>Hypocreales</taxon>
        <taxon>Clavicipitaceae</taxon>
        <taxon>Conoideocrella</taxon>
    </lineage>
</organism>
<keyword evidence="7" id="KW-0812">Transmembrane</keyword>
<keyword evidence="5" id="KW-0560">Oxidoreductase</keyword>
<sequence length="482" mass="53902">MVFSERLSAPSTGSPNLSGTRPFRVIIVGAGVGGLVMSHALTRAKIDHVVLEKGVVAPQWGASISIWANGARILQQLGCWEAIRAACQPLQMLYVRDASGISYSAEPYFDMMTEMNGFEYVTLERRKFLKILQEQHPDPQKIWEGKKVIEVLDTGTNILAKLDDGTVEEGDMLIGCDGVHSTVRELMWRNANVAVPNLITTREKTSLETTYRALVGVAKPILGMGTNDMHWITHWGMSFLILTQPNETFFFVNWKLPQKSTWPSKAKWNEAEAEIAAASVAHLPITDSVVTPNLALGAMCAMESSVVLVNKIKNMVDNLGSEQRPSKDSIRDMLLEFQAERMNRQQEASRASAFLTRLHAYDGFLKWLIMRWIIPTVGQARIAHIMGDFCSRAPRISFLPVDYVRKAAYKWQDEPDHVPAQPENSIMRQKGRLLASEILQPASIFAMGLILYVMSATFFKHYVIPTVVIALPKDELLGETSR</sequence>
<evidence type="ECO:0000256" key="5">
    <source>
        <dbReference type="ARBA" id="ARBA00023002"/>
    </source>
</evidence>
<evidence type="ECO:0000256" key="7">
    <source>
        <dbReference type="SAM" id="Phobius"/>
    </source>
</evidence>
<comment type="cofactor">
    <cofactor evidence="1">
        <name>FAD</name>
        <dbReference type="ChEBI" id="CHEBI:57692"/>
    </cofactor>
</comment>
<dbReference type="GO" id="GO:0004497">
    <property type="term" value="F:monooxygenase activity"/>
    <property type="evidence" value="ECO:0007669"/>
    <property type="project" value="UniProtKB-KW"/>
</dbReference>
<keyword evidence="3" id="KW-0285">Flavoprotein</keyword>
<protein>
    <recommendedName>
        <fullName evidence="8">FAD-binding domain-containing protein</fullName>
    </recommendedName>
</protein>
<dbReference type="PRINTS" id="PR00420">
    <property type="entry name" value="RNGMNOXGNASE"/>
</dbReference>
<evidence type="ECO:0000256" key="6">
    <source>
        <dbReference type="ARBA" id="ARBA00023033"/>
    </source>
</evidence>
<keyword evidence="7" id="KW-0472">Membrane</keyword>
<keyword evidence="4" id="KW-0274">FAD</keyword>
<evidence type="ECO:0000313" key="10">
    <source>
        <dbReference type="Proteomes" id="UP001251528"/>
    </source>
</evidence>
<keyword evidence="7" id="KW-1133">Transmembrane helix</keyword>
<evidence type="ECO:0000256" key="2">
    <source>
        <dbReference type="ARBA" id="ARBA00007992"/>
    </source>
</evidence>
<dbReference type="PANTHER" id="PTHR47356:SF2">
    <property type="entry name" value="FAD-BINDING DOMAIN-CONTAINING PROTEIN-RELATED"/>
    <property type="match status" value="1"/>
</dbReference>
<dbReference type="Pfam" id="PF01494">
    <property type="entry name" value="FAD_binding_3"/>
    <property type="match status" value="1"/>
</dbReference>
<feature type="transmembrane region" description="Helical" evidence="7">
    <location>
        <begin position="438"/>
        <end position="459"/>
    </location>
</feature>
<dbReference type="InterPro" id="IPR050562">
    <property type="entry name" value="FAD_mOase_fung"/>
</dbReference>
<dbReference type="GO" id="GO:0071949">
    <property type="term" value="F:FAD binding"/>
    <property type="evidence" value="ECO:0007669"/>
    <property type="project" value="InterPro"/>
</dbReference>
<dbReference type="Gene3D" id="3.50.50.60">
    <property type="entry name" value="FAD/NAD(P)-binding domain"/>
    <property type="match status" value="1"/>
</dbReference>
<keyword evidence="6" id="KW-0503">Monooxygenase</keyword>
<dbReference type="AlphaFoldDB" id="A0AAJ0CMJ7"/>
<dbReference type="EMBL" id="JASWJB010000120">
    <property type="protein sequence ID" value="KAK2596121.1"/>
    <property type="molecule type" value="Genomic_DNA"/>
</dbReference>
<accession>A0AAJ0CMJ7</accession>
<feature type="domain" description="FAD-binding" evidence="8">
    <location>
        <begin position="24"/>
        <end position="278"/>
    </location>
</feature>
<gene>
    <name evidence="9" type="ORF">QQS21_006468</name>
</gene>
<keyword evidence="10" id="KW-1185">Reference proteome</keyword>
<evidence type="ECO:0000313" key="9">
    <source>
        <dbReference type="EMBL" id="KAK2596121.1"/>
    </source>
</evidence>